<dbReference type="Gene3D" id="3.40.50.300">
    <property type="entry name" value="P-loop containing nucleotide triphosphate hydrolases"/>
    <property type="match status" value="1"/>
</dbReference>
<reference evidence="5" key="1">
    <citation type="submission" date="2025-08" db="UniProtKB">
        <authorList>
            <consortium name="Ensembl"/>
        </authorList>
    </citation>
    <scope>IDENTIFICATION</scope>
</reference>
<evidence type="ECO:0000313" key="5">
    <source>
        <dbReference type="Ensembl" id="ENSTMTP00000011401.1"/>
    </source>
</evidence>
<evidence type="ECO:0000256" key="3">
    <source>
        <dbReference type="ARBA" id="ARBA00022777"/>
    </source>
</evidence>
<keyword evidence="1 4" id="KW-0808">Transferase</keyword>
<dbReference type="Proteomes" id="UP000472274">
    <property type="component" value="Unplaced"/>
</dbReference>
<dbReference type="SUPFAM" id="SSF52540">
    <property type="entry name" value="P-loop containing nucleoside triphosphate hydrolases"/>
    <property type="match status" value="1"/>
</dbReference>
<comment type="similarity">
    <text evidence="4">Belongs to the adenylate kinase family.</text>
</comment>
<keyword evidence="2" id="KW-0547">Nucleotide-binding</keyword>
<accession>A0A674IPJ5</accession>
<keyword evidence="6" id="KW-1185">Reference proteome</keyword>
<dbReference type="GO" id="GO:0019205">
    <property type="term" value="F:nucleobase-containing compound kinase activity"/>
    <property type="evidence" value="ECO:0007669"/>
    <property type="project" value="InterPro"/>
</dbReference>
<dbReference type="GO" id="GO:0005524">
    <property type="term" value="F:ATP binding"/>
    <property type="evidence" value="ECO:0007669"/>
    <property type="project" value="InterPro"/>
</dbReference>
<organism evidence="5 6">
    <name type="scientific">Terrapene triunguis</name>
    <name type="common">Three-toed box turtle</name>
    <dbReference type="NCBI Taxonomy" id="2587831"/>
    <lineage>
        <taxon>Eukaryota</taxon>
        <taxon>Metazoa</taxon>
        <taxon>Chordata</taxon>
        <taxon>Craniata</taxon>
        <taxon>Vertebrata</taxon>
        <taxon>Euteleostomi</taxon>
        <taxon>Archelosauria</taxon>
        <taxon>Testudinata</taxon>
        <taxon>Testudines</taxon>
        <taxon>Cryptodira</taxon>
        <taxon>Durocryptodira</taxon>
        <taxon>Testudinoidea</taxon>
        <taxon>Emydidae</taxon>
        <taxon>Terrapene</taxon>
    </lineage>
</organism>
<dbReference type="InterPro" id="IPR000850">
    <property type="entry name" value="Adenylat/UMP-CMP_kin"/>
</dbReference>
<name>A0A674IPJ5_9SAUR</name>
<reference evidence="5" key="2">
    <citation type="submission" date="2025-09" db="UniProtKB">
        <authorList>
            <consortium name="Ensembl"/>
        </authorList>
    </citation>
    <scope>IDENTIFICATION</scope>
</reference>
<dbReference type="AlphaFoldDB" id="A0A674IPJ5"/>
<proteinExistence type="inferred from homology"/>
<evidence type="ECO:0000313" key="6">
    <source>
        <dbReference type="Proteomes" id="UP000472274"/>
    </source>
</evidence>
<evidence type="ECO:0000256" key="1">
    <source>
        <dbReference type="ARBA" id="ARBA00022679"/>
    </source>
</evidence>
<protein>
    <submittedName>
        <fullName evidence="5">Uncharacterized protein</fullName>
    </submittedName>
</protein>
<dbReference type="Ensembl" id="ENSTMTT00000011787.1">
    <property type="protein sequence ID" value="ENSTMTP00000011401.1"/>
    <property type="gene ID" value="ENSTMTG00000008255.1"/>
</dbReference>
<keyword evidence="3 4" id="KW-0418">Kinase</keyword>
<evidence type="ECO:0000256" key="4">
    <source>
        <dbReference type="RuleBase" id="RU003330"/>
    </source>
</evidence>
<dbReference type="GeneTree" id="ENSGT00940000155917"/>
<dbReference type="GO" id="GO:0006139">
    <property type="term" value="P:nucleobase-containing compound metabolic process"/>
    <property type="evidence" value="ECO:0007669"/>
    <property type="project" value="InterPro"/>
</dbReference>
<gene>
    <name evidence="5" type="primary">LOC112109823</name>
</gene>
<evidence type="ECO:0000256" key="2">
    <source>
        <dbReference type="ARBA" id="ARBA00022741"/>
    </source>
</evidence>
<dbReference type="Pfam" id="PF00406">
    <property type="entry name" value="ADK"/>
    <property type="match status" value="1"/>
</dbReference>
<dbReference type="PANTHER" id="PTHR23359">
    <property type="entry name" value="NUCLEOTIDE KINASE"/>
    <property type="match status" value="1"/>
</dbReference>
<dbReference type="PRINTS" id="PR00094">
    <property type="entry name" value="ADENYLTKNASE"/>
</dbReference>
<sequence length="115" mass="12946">MIARLGDTKGFLIDGYPWEVKQGEEFECKIGEPKLVLCLDCSTETMSSRLLKRSQCTADAEAVMKRMATYYQATEPVIAYYEKKTQLCKINAEGTPEEVFLQVCTSANNSSIFHC</sequence>
<dbReference type="InterPro" id="IPR027417">
    <property type="entry name" value="P-loop_NTPase"/>
</dbReference>